<dbReference type="InterPro" id="IPR002060">
    <property type="entry name" value="Squ/phyt_synthse"/>
</dbReference>
<evidence type="ECO:0000313" key="1">
    <source>
        <dbReference type="EMBL" id="ARO14190.1"/>
    </source>
</evidence>
<evidence type="ECO:0008006" key="3">
    <source>
        <dbReference type="Google" id="ProtNLM"/>
    </source>
</evidence>
<proteinExistence type="predicted"/>
<evidence type="ECO:0000313" key="2">
    <source>
        <dbReference type="Proteomes" id="UP000242447"/>
    </source>
</evidence>
<dbReference type="STRING" id="92947.BVG79_00838"/>
<dbReference type="RefSeq" id="WP_085785776.1">
    <property type="nucleotide sequence ID" value="NZ_CP019937.1"/>
</dbReference>
<dbReference type="KEGG" id="kro:BVG79_00838"/>
<dbReference type="InterPro" id="IPR008949">
    <property type="entry name" value="Isoprenoid_synthase_dom_sf"/>
</dbReference>
<protein>
    <recommendedName>
        <fullName evidence="3">Phytoene synthase</fullName>
    </recommendedName>
</protein>
<gene>
    <name evidence="1" type="ORF">BVG79_00838</name>
</gene>
<dbReference type="Pfam" id="PF00494">
    <property type="entry name" value="SQS_PSY"/>
    <property type="match status" value="1"/>
</dbReference>
<keyword evidence="2" id="KW-1185">Reference proteome</keyword>
<dbReference type="OrthoDB" id="9814909at2"/>
<accession>A0A1W6NYL3</accession>
<dbReference type="AlphaFoldDB" id="A0A1W6NYL3"/>
<dbReference type="SUPFAM" id="SSF48576">
    <property type="entry name" value="Terpenoid synthases"/>
    <property type="match status" value="1"/>
</dbReference>
<organism evidence="1 2">
    <name type="scientific">Ketogulonicigenium robustum</name>
    <dbReference type="NCBI Taxonomy" id="92947"/>
    <lineage>
        <taxon>Bacteria</taxon>
        <taxon>Pseudomonadati</taxon>
        <taxon>Pseudomonadota</taxon>
        <taxon>Alphaproteobacteria</taxon>
        <taxon>Rhodobacterales</taxon>
        <taxon>Roseobacteraceae</taxon>
        <taxon>Ketogulonicigenium</taxon>
    </lineage>
</organism>
<sequence>MQINIALAEQVRQGDVDRFTATMAAPVAARGVLFTLAALNLEWARLSVVSENSIIVAMRLQWWRDIVDGRTPPNGDAAVAMVQMLDAGQADPAVFHQMIDARGQDLDFAGAADLWAYLDTTAGALSEAAAIATGAGDARAAMRAVGAATGLANWFLAAPVFAAQGAPWLPPGSDVPSLSTRGLTDLKLRQDLPAAAFPASLWSIYARPVLRRAAQAPERVLASDLRPAEVQKRAALLWRAVRGRW</sequence>
<reference evidence="1 2" key="1">
    <citation type="submission" date="2017-02" db="EMBL/GenBank/DDBJ databases">
        <title>Ketogulonicigenium robustum SPU B003 Genome sequencing and assembly.</title>
        <authorList>
            <person name="Li Y."/>
            <person name="Liu L."/>
            <person name="Wang C."/>
            <person name="Zhang M."/>
            <person name="Zhang T."/>
            <person name="Zhang Y."/>
        </authorList>
    </citation>
    <scope>NUCLEOTIDE SEQUENCE [LARGE SCALE GENOMIC DNA]</scope>
    <source>
        <strain evidence="1 2">SPU_B003</strain>
    </source>
</reference>
<name>A0A1W6NYL3_9RHOB</name>
<dbReference type="Gene3D" id="1.10.600.10">
    <property type="entry name" value="Farnesyl Diphosphate Synthase"/>
    <property type="match status" value="1"/>
</dbReference>
<dbReference type="Proteomes" id="UP000242447">
    <property type="component" value="Chromosome"/>
</dbReference>
<dbReference type="EMBL" id="CP019937">
    <property type="protein sequence ID" value="ARO14190.1"/>
    <property type="molecule type" value="Genomic_DNA"/>
</dbReference>